<dbReference type="InterPro" id="IPR000014">
    <property type="entry name" value="PAS"/>
</dbReference>
<dbReference type="Gene3D" id="3.30.450.20">
    <property type="entry name" value="PAS domain"/>
    <property type="match status" value="1"/>
</dbReference>
<dbReference type="SUPFAM" id="SSF55073">
    <property type="entry name" value="Nucleotide cyclase"/>
    <property type="match status" value="1"/>
</dbReference>
<dbReference type="Pfam" id="PF00990">
    <property type="entry name" value="GGDEF"/>
    <property type="match status" value="1"/>
</dbReference>
<dbReference type="Pfam" id="PF00563">
    <property type="entry name" value="EAL"/>
    <property type="match status" value="1"/>
</dbReference>
<dbReference type="PANTHER" id="PTHR44757">
    <property type="entry name" value="DIGUANYLATE CYCLASE DGCP"/>
    <property type="match status" value="1"/>
</dbReference>
<dbReference type="PROSITE" id="PS50112">
    <property type="entry name" value="PAS"/>
    <property type="match status" value="1"/>
</dbReference>
<keyword evidence="1" id="KW-0812">Transmembrane</keyword>
<dbReference type="CDD" id="cd01948">
    <property type="entry name" value="EAL"/>
    <property type="match status" value="1"/>
</dbReference>
<dbReference type="CDD" id="cd00130">
    <property type="entry name" value="PAS"/>
    <property type="match status" value="1"/>
</dbReference>
<dbReference type="InterPro" id="IPR035919">
    <property type="entry name" value="EAL_sf"/>
</dbReference>
<dbReference type="Gene3D" id="3.20.20.450">
    <property type="entry name" value="EAL domain"/>
    <property type="match status" value="1"/>
</dbReference>
<feature type="transmembrane region" description="Helical" evidence="1">
    <location>
        <begin position="37"/>
        <end position="58"/>
    </location>
</feature>
<dbReference type="InterPro" id="IPR043128">
    <property type="entry name" value="Rev_trsase/Diguanyl_cyclase"/>
</dbReference>
<name>A0ABS9P963_9GAMM</name>
<dbReference type="SMART" id="SM00267">
    <property type="entry name" value="GGDEF"/>
    <property type="match status" value="1"/>
</dbReference>
<dbReference type="NCBIfam" id="TIGR00229">
    <property type="entry name" value="sensory_box"/>
    <property type="match status" value="1"/>
</dbReference>
<dbReference type="SUPFAM" id="SSF141868">
    <property type="entry name" value="EAL domain-like"/>
    <property type="match status" value="1"/>
</dbReference>
<evidence type="ECO:0000259" key="5">
    <source>
        <dbReference type="PROSITE" id="PS50887"/>
    </source>
</evidence>
<keyword evidence="1" id="KW-0472">Membrane</keyword>
<feature type="domain" description="PAC" evidence="3">
    <location>
        <begin position="147"/>
        <end position="199"/>
    </location>
</feature>
<dbReference type="InterPro" id="IPR029787">
    <property type="entry name" value="Nucleotide_cyclase"/>
</dbReference>
<keyword evidence="7" id="KW-1185">Reference proteome</keyword>
<protein>
    <submittedName>
        <fullName evidence="6">EAL domain-containing protein</fullName>
    </submittedName>
</protein>
<dbReference type="InterPro" id="IPR000160">
    <property type="entry name" value="GGDEF_dom"/>
</dbReference>
<comment type="caution">
    <text evidence="6">The sequence shown here is derived from an EMBL/GenBank/DDBJ whole genome shotgun (WGS) entry which is preliminary data.</text>
</comment>
<feature type="domain" description="GGDEF" evidence="5">
    <location>
        <begin position="231"/>
        <end position="369"/>
    </location>
</feature>
<evidence type="ECO:0000259" key="4">
    <source>
        <dbReference type="PROSITE" id="PS50883"/>
    </source>
</evidence>
<dbReference type="InterPro" id="IPR000700">
    <property type="entry name" value="PAS-assoc_C"/>
</dbReference>
<feature type="domain" description="EAL" evidence="4">
    <location>
        <begin position="378"/>
        <end position="632"/>
    </location>
</feature>
<dbReference type="InterPro" id="IPR001633">
    <property type="entry name" value="EAL_dom"/>
</dbReference>
<dbReference type="SMART" id="SM00091">
    <property type="entry name" value="PAS"/>
    <property type="match status" value="1"/>
</dbReference>
<proteinExistence type="predicted"/>
<evidence type="ECO:0000313" key="6">
    <source>
        <dbReference type="EMBL" id="MCG6657757.1"/>
    </source>
</evidence>
<evidence type="ECO:0000259" key="2">
    <source>
        <dbReference type="PROSITE" id="PS50112"/>
    </source>
</evidence>
<dbReference type="SUPFAM" id="SSF55785">
    <property type="entry name" value="PYP-like sensor domain (PAS domain)"/>
    <property type="match status" value="1"/>
</dbReference>
<reference evidence="6 7" key="1">
    <citation type="submission" date="2020-05" db="EMBL/GenBank/DDBJ databases">
        <title>Comparative genomic analysis of denitrifying bacteria from Halomonas genus.</title>
        <authorList>
            <person name="Wang L."/>
            <person name="Shao Z."/>
        </authorList>
    </citation>
    <scope>NUCLEOTIDE SEQUENCE [LARGE SCALE GENOMIC DNA]</scope>
    <source>
        <strain evidence="6 7">A4</strain>
    </source>
</reference>
<dbReference type="PANTHER" id="PTHR44757:SF2">
    <property type="entry name" value="BIOFILM ARCHITECTURE MAINTENANCE PROTEIN MBAA"/>
    <property type="match status" value="1"/>
</dbReference>
<dbReference type="CDD" id="cd01949">
    <property type="entry name" value="GGDEF"/>
    <property type="match status" value="1"/>
</dbReference>
<dbReference type="RefSeq" id="WP_238976906.1">
    <property type="nucleotide sequence ID" value="NZ_JABFUC010000005.1"/>
</dbReference>
<dbReference type="PROSITE" id="PS50113">
    <property type="entry name" value="PAC"/>
    <property type="match status" value="1"/>
</dbReference>
<evidence type="ECO:0000256" key="1">
    <source>
        <dbReference type="SAM" id="Phobius"/>
    </source>
</evidence>
<dbReference type="NCBIfam" id="TIGR00254">
    <property type="entry name" value="GGDEF"/>
    <property type="match status" value="1"/>
</dbReference>
<sequence length="635" mass="71395">MARRWAALRSAGRHLGPLVVALLLALASWQQQVWPLVAAATLLGLLVLALVVHQWALWRAGQRHDVPRSALEEANQGIAAMAFETHLGMIITDAQGAILKVNRTFTAITGYTQEEVVGRNPRMWSSGKHDARFYQRMWQTVHDTGSWQGEIWNRRKDGELYLQWLTISAVKSERGEVTHFVATLTDITQRRHTEEQVYQLAFYDPLTGLPNRRLLLDRLKSALKASHRSAQFGALMFIDLDNFKVINDTQGHQQGDELLCQVARRLTSVLRETDTVARLGGDEFVVMLTDLGEASLKAAQVAERVAEKLLAALEESHKVGEQRFTVSGSLGITLFTDHGSRADEIMQQADLAMYQAKAAGRNTLRFYDPEMQAVVIERATLEADLRQVIEREELSLHYQPQVDSEGGIVGVEALLRWEHPSRGQVSPGVFIPLAEETRMILPIGRWVLHEACRQLVAWQGDPHKRRLRVAVNVSVQQFSAVDFVDQVERILAETGAPAEQLELEVTESLLMHDPEETRDKILRLRQRGIGFALDDFGTGYSSLAYLRRLPLDRLKIDKSFIRDVHQDPTNAAIVEAIITLSNTLSLAILAEGVETEAERQWLEAHDCRFYQGFLYGRPAPVSTLALDRLPGTALR</sequence>
<evidence type="ECO:0000313" key="7">
    <source>
        <dbReference type="Proteomes" id="UP000814385"/>
    </source>
</evidence>
<dbReference type="PROSITE" id="PS50883">
    <property type="entry name" value="EAL"/>
    <property type="match status" value="1"/>
</dbReference>
<dbReference type="EMBL" id="JABFUC010000005">
    <property type="protein sequence ID" value="MCG6657757.1"/>
    <property type="molecule type" value="Genomic_DNA"/>
</dbReference>
<accession>A0ABS9P963</accession>
<dbReference type="InterPro" id="IPR001610">
    <property type="entry name" value="PAC"/>
</dbReference>
<dbReference type="SMART" id="SM00086">
    <property type="entry name" value="PAC"/>
    <property type="match status" value="1"/>
</dbReference>
<gene>
    <name evidence="6" type="ORF">HOP52_08305</name>
</gene>
<dbReference type="Pfam" id="PF13426">
    <property type="entry name" value="PAS_9"/>
    <property type="match status" value="1"/>
</dbReference>
<dbReference type="Proteomes" id="UP000814385">
    <property type="component" value="Unassembled WGS sequence"/>
</dbReference>
<feature type="domain" description="PAS" evidence="2">
    <location>
        <begin position="89"/>
        <end position="120"/>
    </location>
</feature>
<dbReference type="InterPro" id="IPR052155">
    <property type="entry name" value="Biofilm_reg_signaling"/>
</dbReference>
<dbReference type="SMART" id="SM00052">
    <property type="entry name" value="EAL"/>
    <property type="match status" value="1"/>
</dbReference>
<dbReference type="PROSITE" id="PS50887">
    <property type="entry name" value="GGDEF"/>
    <property type="match status" value="1"/>
</dbReference>
<dbReference type="Gene3D" id="3.30.70.270">
    <property type="match status" value="1"/>
</dbReference>
<evidence type="ECO:0000259" key="3">
    <source>
        <dbReference type="PROSITE" id="PS50113"/>
    </source>
</evidence>
<dbReference type="InterPro" id="IPR035965">
    <property type="entry name" value="PAS-like_dom_sf"/>
</dbReference>
<organism evidence="6 7">
    <name type="scientific">Billgrantia campisalis</name>
    <dbReference type="NCBI Taxonomy" id="74661"/>
    <lineage>
        <taxon>Bacteria</taxon>
        <taxon>Pseudomonadati</taxon>
        <taxon>Pseudomonadota</taxon>
        <taxon>Gammaproteobacteria</taxon>
        <taxon>Oceanospirillales</taxon>
        <taxon>Halomonadaceae</taxon>
        <taxon>Billgrantia</taxon>
    </lineage>
</organism>
<keyword evidence="1" id="KW-1133">Transmembrane helix</keyword>